<accession>A0A8T0QY23</accession>
<name>A0A8T0QY23_PANVG</name>
<feature type="compositionally biased region" description="Polar residues" evidence="1">
    <location>
        <begin position="107"/>
        <end position="123"/>
    </location>
</feature>
<feature type="compositionally biased region" description="Basic residues" evidence="1">
    <location>
        <begin position="141"/>
        <end position="151"/>
    </location>
</feature>
<evidence type="ECO:0000313" key="2">
    <source>
        <dbReference type="EMBL" id="KAG2578046.1"/>
    </source>
</evidence>
<dbReference type="EMBL" id="CM029048">
    <property type="protein sequence ID" value="KAG2578046.1"/>
    <property type="molecule type" value="Genomic_DNA"/>
</dbReference>
<feature type="region of interest" description="Disordered" evidence="1">
    <location>
        <begin position="91"/>
        <end position="151"/>
    </location>
</feature>
<reference evidence="2" key="1">
    <citation type="submission" date="2020-05" db="EMBL/GenBank/DDBJ databases">
        <title>WGS assembly of Panicum virgatum.</title>
        <authorList>
            <person name="Lovell J.T."/>
            <person name="Jenkins J."/>
            <person name="Shu S."/>
            <person name="Juenger T.E."/>
            <person name="Schmutz J."/>
        </authorList>
    </citation>
    <scope>NUCLEOTIDE SEQUENCE</scope>
    <source>
        <strain evidence="2">AP13</strain>
    </source>
</reference>
<evidence type="ECO:0000256" key="1">
    <source>
        <dbReference type="SAM" id="MobiDB-lite"/>
    </source>
</evidence>
<dbReference type="Proteomes" id="UP000823388">
    <property type="component" value="Chromosome 6N"/>
</dbReference>
<evidence type="ECO:0000313" key="3">
    <source>
        <dbReference type="Proteomes" id="UP000823388"/>
    </source>
</evidence>
<dbReference type="AlphaFoldDB" id="A0A8T0QY23"/>
<proteinExistence type="predicted"/>
<keyword evidence="3" id="KW-1185">Reference proteome</keyword>
<gene>
    <name evidence="2" type="ORF">PVAP13_6NG190609</name>
</gene>
<sequence>MHIIRAFTELQVRKIPEKYILKRYTHDAREEVMWDRHDGVRIGAQASKEQCRMSKLLPKLMRLGKVGSKSDRAYEETNRQLDKITPGIELFPISADDESSDPAPSSNGSAVTSGGADTNSPPSSALLHAGVLQIEPPVSRTKGRAWKTKEK</sequence>
<protein>
    <submittedName>
        <fullName evidence="2">Uncharacterized protein</fullName>
    </submittedName>
</protein>
<organism evidence="2 3">
    <name type="scientific">Panicum virgatum</name>
    <name type="common">Blackwell switchgrass</name>
    <dbReference type="NCBI Taxonomy" id="38727"/>
    <lineage>
        <taxon>Eukaryota</taxon>
        <taxon>Viridiplantae</taxon>
        <taxon>Streptophyta</taxon>
        <taxon>Embryophyta</taxon>
        <taxon>Tracheophyta</taxon>
        <taxon>Spermatophyta</taxon>
        <taxon>Magnoliopsida</taxon>
        <taxon>Liliopsida</taxon>
        <taxon>Poales</taxon>
        <taxon>Poaceae</taxon>
        <taxon>PACMAD clade</taxon>
        <taxon>Panicoideae</taxon>
        <taxon>Panicodae</taxon>
        <taxon>Paniceae</taxon>
        <taxon>Panicinae</taxon>
        <taxon>Panicum</taxon>
        <taxon>Panicum sect. Hiantes</taxon>
    </lineage>
</organism>
<comment type="caution">
    <text evidence="2">The sequence shown here is derived from an EMBL/GenBank/DDBJ whole genome shotgun (WGS) entry which is preliminary data.</text>
</comment>